<evidence type="ECO:0000313" key="3">
    <source>
        <dbReference type="Proteomes" id="UP000054721"/>
    </source>
</evidence>
<proteinExistence type="predicted"/>
<protein>
    <submittedName>
        <fullName evidence="2">Uncharacterized protein</fullName>
    </submittedName>
</protein>
<evidence type="ECO:0000256" key="1">
    <source>
        <dbReference type="SAM" id="Phobius"/>
    </source>
</evidence>
<name>A0A0V1LTB8_9BILA</name>
<sequence length="158" mass="18199">MEKIVSDIREHFQKLYQLAANCLNVLFVAVSLHYFCDRWSQTLKKELCNVGSFLNYLFHLERKLSPFYTPHLLYFSASRCEIENHLLSSVCVRWEGDVVSAKRQMSTSCEGDGDQIIILTPVDRLPCVPCQCGASLHRHRRLAAAVFLAADWFRVDQC</sequence>
<keyword evidence="1" id="KW-1133">Transmembrane helix</keyword>
<gene>
    <name evidence="2" type="ORF">T02_13815</name>
</gene>
<dbReference type="EMBL" id="JYDW01000006">
    <property type="protein sequence ID" value="KRZ62751.1"/>
    <property type="molecule type" value="Genomic_DNA"/>
</dbReference>
<accession>A0A0V1LTB8</accession>
<dbReference type="OrthoDB" id="10377991at2759"/>
<dbReference type="Proteomes" id="UP000054721">
    <property type="component" value="Unassembled WGS sequence"/>
</dbReference>
<feature type="transmembrane region" description="Helical" evidence="1">
    <location>
        <begin position="15"/>
        <end position="35"/>
    </location>
</feature>
<reference evidence="2 3" key="1">
    <citation type="submission" date="2015-05" db="EMBL/GenBank/DDBJ databases">
        <title>Evolution of Trichinella species and genotypes.</title>
        <authorList>
            <person name="Korhonen P.K."/>
            <person name="Edoardo P."/>
            <person name="Giuseppe L.R."/>
            <person name="Gasser R.B."/>
        </authorList>
    </citation>
    <scope>NUCLEOTIDE SEQUENCE [LARGE SCALE GENOMIC DNA]</scope>
    <source>
        <strain evidence="2">ISS10</strain>
    </source>
</reference>
<keyword evidence="1" id="KW-0472">Membrane</keyword>
<keyword evidence="1" id="KW-0812">Transmembrane</keyword>
<comment type="caution">
    <text evidence="2">The sequence shown here is derived from an EMBL/GenBank/DDBJ whole genome shotgun (WGS) entry which is preliminary data.</text>
</comment>
<keyword evidence="3" id="KW-1185">Reference proteome</keyword>
<organism evidence="2 3">
    <name type="scientific">Trichinella nativa</name>
    <dbReference type="NCBI Taxonomy" id="6335"/>
    <lineage>
        <taxon>Eukaryota</taxon>
        <taxon>Metazoa</taxon>
        <taxon>Ecdysozoa</taxon>
        <taxon>Nematoda</taxon>
        <taxon>Enoplea</taxon>
        <taxon>Dorylaimia</taxon>
        <taxon>Trichinellida</taxon>
        <taxon>Trichinellidae</taxon>
        <taxon>Trichinella</taxon>
    </lineage>
</organism>
<dbReference type="AlphaFoldDB" id="A0A0V1LTB8"/>
<evidence type="ECO:0000313" key="2">
    <source>
        <dbReference type="EMBL" id="KRZ62751.1"/>
    </source>
</evidence>